<feature type="chain" id="PRO_5003224293" description="GlyGly-CTERM sorting domain-containing protein" evidence="1">
    <location>
        <begin position="24"/>
        <end position="533"/>
    </location>
</feature>
<protein>
    <recommendedName>
        <fullName evidence="4">GlyGly-CTERM sorting domain-containing protein</fullName>
    </recommendedName>
</protein>
<evidence type="ECO:0000256" key="1">
    <source>
        <dbReference type="SAM" id="SignalP"/>
    </source>
</evidence>
<dbReference type="eggNOG" id="ENOG5032R04">
    <property type="taxonomic scope" value="Bacteria"/>
</dbReference>
<accession>E8LSU0</accession>
<dbReference type="Proteomes" id="UP000004371">
    <property type="component" value="Unassembled WGS sequence"/>
</dbReference>
<keyword evidence="1" id="KW-0732">Signal</keyword>
<dbReference type="AlphaFoldDB" id="E8LSU0"/>
<gene>
    <name evidence="2" type="ORF">VIBR0546_00170</name>
</gene>
<dbReference type="Pfam" id="PF11949">
    <property type="entry name" value="DUF3466"/>
    <property type="match status" value="1"/>
</dbReference>
<evidence type="ECO:0000313" key="3">
    <source>
        <dbReference type="Proteomes" id="UP000004371"/>
    </source>
</evidence>
<dbReference type="InterPro" id="IPR022562">
    <property type="entry name" value="DUF3466"/>
</dbReference>
<dbReference type="EMBL" id="AEVS01000049">
    <property type="protein sequence ID" value="EGA66133.1"/>
    <property type="molecule type" value="Genomic_DNA"/>
</dbReference>
<keyword evidence="3" id="KW-1185">Reference proteome</keyword>
<feature type="signal peptide" evidence="1">
    <location>
        <begin position="1"/>
        <end position="23"/>
    </location>
</feature>
<comment type="caution">
    <text evidence="2">The sequence shown here is derived from an EMBL/GenBank/DDBJ whole genome shotgun (WGS) entry which is preliminary data.</text>
</comment>
<reference evidence="2 3" key="1">
    <citation type="journal article" date="2012" name="Int. J. Syst. Evol. Microbiol.">
        <title>Vibrio caribbeanicus sp. nov., isolated from the marine sponge Scleritoderma cyanea.</title>
        <authorList>
            <person name="Hoffmann M."/>
            <person name="Monday S.R."/>
            <person name="Allard M.W."/>
            <person name="Strain E.A."/>
            <person name="Whittaker P."/>
            <person name="Naum M."/>
            <person name="McCarthy P.J."/>
            <person name="Lopez J.V."/>
            <person name="Fischer M."/>
            <person name="Brown E.W."/>
        </authorList>
    </citation>
    <scope>NUCLEOTIDE SEQUENCE [LARGE SCALE GENOMIC DNA]</scope>
    <source>
        <strain evidence="2 3">LMG 20546</strain>
    </source>
</reference>
<dbReference type="RefSeq" id="WP_006878886.1">
    <property type="nucleotide sequence ID" value="NZ_AEVS01000049.1"/>
</dbReference>
<proteinExistence type="predicted"/>
<sequence>MSSNIFKVSLVAATVAASFGANAALYNVYLEAPEGTSSSLQTYGVAIAPNATVCWSNACSESTSVMATEVKRYREGYQYRDESPFFLPFGYDYLEDNLDGFRSYCRNYLGYTDTLCDDWGTQQYTNGYKKEQDGDYAGSIAYLDGTQLSYSQNTVVNSIDDSGDTVGNTNNGATNRMLAFVDVEQDEFKPADTSDFEESHAWAKKNLNGTDYVVGSITRDNAGTSIERTSKATVWKDIGGGSFDEVEISWSSAAARDRYMPQGSARDIMYDAGTTTYYAVGYNSDSNERLRAAVFESSDGTTWTSSFVDDFPYEESEYANQTLQAVNDNGIAIGTAKLNQALNGAYANTLFYVNSLSSPTYKAFSGSIFFSGANGKAGNINNHNDVVGAIDFESHKETNGKPRAKRAFIANLGTTSDSAPIGGVARYLDDLTYGSGASTNNNQYRIIEAADINDAGIIAATALYCSGGFDSEAIDADCSSGGSYVGVKLVPINGQTANDISARPVAQETIERQGGTIGFITLTLLGLLGFRKK</sequence>
<organism evidence="2 3">
    <name type="scientific">Vibrio brasiliensis LMG 20546</name>
    <dbReference type="NCBI Taxonomy" id="945543"/>
    <lineage>
        <taxon>Bacteria</taxon>
        <taxon>Pseudomonadati</taxon>
        <taxon>Pseudomonadota</taxon>
        <taxon>Gammaproteobacteria</taxon>
        <taxon>Vibrionales</taxon>
        <taxon>Vibrionaceae</taxon>
        <taxon>Vibrio</taxon>
        <taxon>Vibrio oreintalis group</taxon>
    </lineage>
</organism>
<dbReference type="OrthoDB" id="6395565at2"/>
<dbReference type="STRING" id="945543.VIBR0546_00170"/>
<evidence type="ECO:0008006" key="4">
    <source>
        <dbReference type="Google" id="ProtNLM"/>
    </source>
</evidence>
<name>E8LSU0_9VIBR</name>
<evidence type="ECO:0000313" key="2">
    <source>
        <dbReference type="EMBL" id="EGA66133.1"/>
    </source>
</evidence>